<comment type="caution">
    <text evidence="1">The sequence shown here is derived from an EMBL/GenBank/DDBJ whole genome shotgun (WGS) entry which is preliminary data.</text>
</comment>
<reference evidence="1 2" key="1">
    <citation type="submission" date="2018-06" db="EMBL/GenBank/DDBJ databases">
        <title>Genomic Encyclopedia of Archaeal and Bacterial Type Strains, Phase II (KMG-II): from individual species to whole genera.</title>
        <authorList>
            <person name="Goeker M."/>
        </authorList>
    </citation>
    <scope>NUCLEOTIDE SEQUENCE [LARGE SCALE GENOMIC DNA]</scope>
    <source>
        <strain evidence="1 2">DSM 29821</strain>
    </source>
</reference>
<accession>A0A327VV87</accession>
<keyword evidence="2" id="KW-1185">Reference proteome</keyword>
<sequence length="465" mass="51527">MIKRYILIVLVALLTACNQSPKEQSTSNADVSAYKNYIDSIPFLQIPQYYGEEMPVIKSGCAFEDPGNKYDDLRGAKVHTPDGTVVILYFGRKKENYNYWMTSFDSTGKQINKVDIGTRDLQDETPKYVTKALMENDSILEYRSYFDEGYDKVMGATFNASAIKQLVVRPGGKLVWKTEKKETYPEFLSSLPALTLPLVYNNVPTDKSLTLASRGNSWFDYGKLLLFDFPLVYKVGKISITGKLPAALLKATGLSVTEGEFDYEPALLLVTYDAQGREADRVRVCGNNSTEASADTLSHLNIATDGGISFKESGSYWDNPECMGIMEYVKQTTVTWNEKGIFSKIYADYTISFPLFDPAKVTETEPGTAPSLLTLLDGWDMALMFYSYPNEHGTGIQLLTVNKAGKVLGVLDLKSLQAPTSADLPQKISAPAIDASIWKNLKGPVRLVLNDKTFNIAADGSIMPQ</sequence>
<protein>
    <submittedName>
        <fullName evidence="1">Uncharacterized protein</fullName>
    </submittedName>
</protein>
<evidence type="ECO:0000313" key="2">
    <source>
        <dbReference type="Proteomes" id="UP000249819"/>
    </source>
</evidence>
<proteinExistence type="predicted"/>
<gene>
    <name evidence="1" type="ORF">CLV59_106221</name>
</gene>
<organism evidence="1 2">
    <name type="scientific">Chitinophaga dinghuensis</name>
    <dbReference type="NCBI Taxonomy" id="1539050"/>
    <lineage>
        <taxon>Bacteria</taxon>
        <taxon>Pseudomonadati</taxon>
        <taxon>Bacteroidota</taxon>
        <taxon>Chitinophagia</taxon>
        <taxon>Chitinophagales</taxon>
        <taxon>Chitinophagaceae</taxon>
        <taxon>Chitinophaga</taxon>
    </lineage>
</organism>
<evidence type="ECO:0000313" key="1">
    <source>
        <dbReference type="EMBL" id="RAJ79160.1"/>
    </source>
</evidence>
<dbReference type="RefSeq" id="WP_111593626.1">
    <property type="nucleotide sequence ID" value="NZ_QLMA01000006.1"/>
</dbReference>
<dbReference type="PROSITE" id="PS51257">
    <property type="entry name" value="PROKAR_LIPOPROTEIN"/>
    <property type="match status" value="1"/>
</dbReference>
<dbReference type="EMBL" id="QLMA01000006">
    <property type="protein sequence ID" value="RAJ79160.1"/>
    <property type="molecule type" value="Genomic_DNA"/>
</dbReference>
<dbReference type="Proteomes" id="UP000249819">
    <property type="component" value="Unassembled WGS sequence"/>
</dbReference>
<dbReference type="AlphaFoldDB" id="A0A327VV87"/>
<name>A0A327VV87_9BACT</name>